<reference evidence="2 3" key="2">
    <citation type="submission" date="2018-06" db="EMBL/GenBank/DDBJ databases">
        <title>Sequencing of bacterial isolates from soil warming experiment in Harvard Forest, Massachusetts, USA.</title>
        <authorList>
            <person name="Deangelis K.PhD."/>
        </authorList>
    </citation>
    <scope>NUCLEOTIDE SEQUENCE [LARGE SCALE GENOMIC DNA]</scope>
    <source>
        <strain evidence="2 3">GAS496</strain>
    </source>
</reference>
<protein>
    <recommendedName>
        <fullName evidence="4">Secreted protein</fullName>
    </recommendedName>
</protein>
<dbReference type="Proteomes" id="UP000247781">
    <property type="component" value="Unassembled WGS sequence"/>
</dbReference>
<evidence type="ECO:0000313" key="3">
    <source>
        <dbReference type="Proteomes" id="UP000247781"/>
    </source>
</evidence>
<gene>
    <name evidence="2" type="ORF">C8E89_1671</name>
</gene>
<evidence type="ECO:0000313" key="2">
    <source>
        <dbReference type="EMBL" id="PXW94508.1"/>
    </source>
</evidence>
<evidence type="ECO:0000256" key="1">
    <source>
        <dbReference type="SAM" id="SignalP"/>
    </source>
</evidence>
<keyword evidence="1" id="KW-0732">Signal</keyword>
<comment type="caution">
    <text evidence="2">The sequence shown here is derived from an EMBL/GenBank/DDBJ whole genome shotgun (WGS) entry which is preliminary data.</text>
</comment>
<organism evidence="2 3">
    <name type="scientific">Mycolicibacterium moriokaense</name>
    <dbReference type="NCBI Taxonomy" id="39691"/>
    <lineage>
        <taxon>Bacteria</taxon>
        <taxon>Bacillati</taxon>
        <taxon>Actinomycetota</taxon>
        <taxon>Actinomycetes</taxon>
        <taxon>Mycobacteriales</taxon>
        <taxon>Mycobacteriaceae</taxon>
        <taxon>Mycolicibacterium</taxon>
    </lineage>
</organism>
<keyword evidence="3" id="KW-1185">Reference proteome</keyword>
<evidence type="ECO:0008006" key="4">
    <source>
        <dbReference type="Google" id="ProtNLM"/>
    </source>
</evidence>
<accession>A0A318H8S4</accession>
<feature type="chain" id="PRO_5016311105" description="Secreted protein" evidence="1">
    <location>
        <begin position="39"/>
        <end position="110"/>
    </location>
</feature>
<feature type="signal peptide" evidence="1">
    <location>
        <begin position="1"/>
        <end position="38"/>
    </location>
</feature>
<dbReference type="RefSeq" id="WP_110320368.1">
    <property type="nucleotide sequence ID" value="NZ_QJJU01000067.1"/>
</dbReference>
<proteinExistence type="predicted"/>
<reference evidence="3" key="1">
    <citation type="submission" date="2018-05" db="EMBL/GenBank/DDBJ databases">
        <authorList>
            <person name="Deangelis K."/>
            <person name="Huntemann M."/>
            <person name="Clum A."/>
            <person name="Pillay M."/>
            <person name="Palaniappan K."/>
            <person name="Varghese N."/>
            <person name="Mikhailova N."/>
            <person name="Stamatis D."/>
            <person name="Reddy T."/>
            <person name="Daum C."/>
            <person name="Shapiro N."/>
            <person name="Ivanova N."/>
            <person name="Kyrpides N."/>
            <person name="Woyke T."/>
        </authorList>
    </citation>
    <scope>NUCLEOTIDE SEQUENCE [LARGE SCALE GENOMIC DNA]</scope>
    <source>
        <strain evidence="3">GAS496</strain>
    </source>
</reference>
<sequence>MRKYQASSKGSFTVGKLAGTVVAAGAVLFAAPAAMAFADPLGDLGHAVNQTVNQVNTVVQGNVNGANGILQGNVNGANGILQGNVGGGNGILQGNVNNTNNILRGLLGLH</sequence>
<dbReference type="EMBL" id="QJJU01000067">
    <property type="protein sequence ID" value="PXW94508.1"/>
    <property type="molecule type" value="Genomic_DNA"/>
</dbReference>
<dbReference type="AlphaFoldDB" id="A0A318H8S4"/>
<name>A0A318H8S4_9MYCO</name>